<dbReference type="PANTHER" id="PTHR46796">
    <property type="entry name" value="HTH-TYPE TRANSCRIPTIONAL ACTIVATOR RHAS-RELATED"/>
    <property type="match status" value="1"/>
</dbReference>
<dbReference type="SUPFAM" id="SSF46689">
    <property type="entry name" value="Homeodomain-like"/>
    <property type="match status" value="2"/>
</dbReference>
<dbReference type="InterPro" id="IPR050204">
    <property type="entry name" value="AraC_XylS_family_regulators"/>
</dbReference>
<sequence>MFHAHIVDYAYPPHCHDTWTVLIVDAGAIRYDLDTRHCGASRETVAILPPGVIHDGRPDDRAREGFWKRNIYLNASMLPTGLTGAAVDKTNLHDPFLRAALVGLHESLTIREEPLDGEARLAMIAERIAAHLLTRRPRLAAPETSIAHTLRQLLDEHLTEPITLQQAARSLDRSVPHLIRSFRQAFAISPHAYVIGRRVEAARGMLLRGAKPAAVAVDVGFYDQAHFTRHFKKHTSVSPAKYAAGGR</sequence>
<proteinExistence type="predicted"/>
<organism evidence="5 6">
    <name type="scientific">Catenulispora acidiphila (strain DSM 44928 / JCM 14897 / NBRC 102108 / NRRL B-24433 / ID139908)</name>
    <dbReference type="NCBI Taxonomy" id="479433"/>
    <lineage>
        <taxon>Bacteria</taxon>
        <taxon>Bacillati</taxon>
        <taxon>Actinomycetota</taxon>
        <taxon>Actinomycetes</taxon>
        <taxon>Catenulisporales</taxon>
        <taxon>Catenulisporaceae</taxon>
        <taxon>Catenulispora</taxon>
    </lineage>
</organism>
<dbReference type="AlphaFoldDB" id="C7PWM6"/>
<keyword evidence="3" id="KW-0804">Transcription</keyword>
<dbReference type="Pfam" id="PF12833">
    <property type="entry name" value="HTH_18"/>
    <property type="match status" value="1"/>
</dbReference>
<dbReference type="Proteomes" id="UP000000851">
    <property type="component" value="Chromosome"/>
</dbReference>
<dbReference type="InterPro" id="IPR003313">
    <property type="entry name" value="AraC-bd"/>
</dbReference>
<dbReference type="InParanoid" id="C7PWM6"/>
<accession>C7PWM6</accession>
<dbReference type="SUPFAM" id="SSF51215">
    <property type="entry name" value="Regulatory protein AraC"/>
    <property type="match status" value="1"/>
</dbReference>
<feature type="domain" description="HTH araC/xylS-type" evidence="4">
    <location>
        <begin position="148"/>
        <end position="245"/>
    </location>
</feature>
<dbReference type="InterPro" id="IPR037923">
    <property type="entry name" value="HTH-like"/>
</dbReference>
<evidence type="ECO:0000256" key="3">
    <source>
        <dbReference type="ARBA" id="ARBA00023163"/>
    </source>
</evidence>
<dbReference type="GO" id="GO:0043565">
    <property type="term" value="F:sequence-specific DNA binding"/>
    <property type="evidence" value="ECO:0007669"/>
    <property type="project" value="InterPro"/>
</dbReference>
<evidence type="ECO:0000259" key="4">
    <source>
        <dbReference type="PROSITE" id="PS01124"/>
    </source>
</evidence>
<dbReference type="InterPro" id="IPR018060">
    <property type="entry name" value="HTH_AraC"/>
</dbReference>
<dbReference type="EMBL" id="CP001700">
    <property type="protein sequence ID" value="ACU75306.1"/>
    <property type="molecule type" value="Genomic_DNA"/>
</dbReference>
<dbReference type="SMART" id="SM00342">
    <property type="entry name" value="HTH_ARAC"/>
    <property type="match status" value="1"/>
</dbReference>
<dbReference type="STRING" id="479433.Caci_6455"/>
<evidence type="ECO:0000313" key="5">
    <source>
        <dbReference type="EMBL" id="ACU75306.1"/>
    </source>
</evidence>
<protein>
    <submittedName>
        <fullName evidence="5">Transcriptional regulator, AraC family</fullName>
    </submittedName>
</protein>
<keyword evidence="1" id="KW-0805">Transcription regulation</keyword>
<dbReference type="Pfam" id="PF02311">
    <property type="entry name" value="AraC_binding"/>
    <property type="match status" value="1"/>
</dbReference>
<dbReference type="PANTHER" id="PTHR46796:SF2">
    <property type="entry name" value="TRANSCRIPTIONAL REGULATORY PROTEIN"/>
    <property type="match status" value="1"/>
</dbReference>
<dbReference type="KEGG" id="cai:Caci_6455"/>
<dbReference type="GO" id="GO:0003700">
    <property type="term" value="F:DNA-binding transcription factor activity"/>
    <property type="evidence" value="ECO:0007669"/>
    <property type="project" value="InterPro"/>
</dbReference>
<name>C7PWM6_CATAD</name>
<dbReference type="PROSITE" id="PS01124">
    <property type="entry name" value="HTH_ARAC_FAMILY_2"/>
    <property type="match status" value="1"/>
</dbReference>
<dbReference type="eggNOG" id="COG2207">
    <property type="taxonomic scope" value="Bacteria"/>
</dbReference>
<dbReference type="HOGENOM" id="CLU_000445_88_16_11"/>
<keyword evidence="2" id="KW-0238">DNA-binding</keyword>
<keyword evidence="6" id="KW-1185">Reference proteome</keyword>
<dbReference type="Gene3D" id="1.10.10.60">
    <property type="entry name" value="Homeodomain-like"/>
    <property type="match status" value="1"/>
</dbReference>
<evidence type="ECO:0000313" key="6">
    <source>
        <dbReference type="Proteomes" id="UP000000851"/>
    </source>
</evidence>
<evidence type="ECO:0000256" key="2">
    <source>
        <dbReference type="ARBA" id="ARBA00023125"/>
    </source>
</evidence>
<gene>
    <name evidence="5" type="ordered locus">Caci_6455</name>
</gene>
<dbReference type="InterPro" id="IPR009057">
    <property type="entry name" value="Homeodomain-like_sf"/>
</dbReference>
<evidence type="ECO:0000256" key="1">
    <source>
        <dbReference type="ARBA" id="ARBA00023015"/>
    </source>
</evidence>
<reference evidence="5 6" key="1">
    <citation type="journal article" date="2009" name="Stand. Genomic Sci.">
        <title>Complete genome sequence of Catenulispora acidiphila type strain (ID 139908).</title>
        <authorList>
            <person name="Copeland A."/>
            <person name="Lapidus A."/>
            <person name="Glavina Del Rio T."/>
            <person name="Nolan M."/>
            <person name="Lucas S."/>
            <person name="Chen F."/>
            <person name="Tice H."/>
            <person name="Cheng J.F."/>
            <person name="Bruce D."/>
            <person name="Goodwin L."/>
            <person name="Pitluck S."/>
            <person name="Mikhailova N."/>
            <person name="Pati A."/>
            <person name="Ivanova N."/>
            <person name="Mavromatis K."/>
            <person name="Chen A."/>
            <person name="Palaniappan K."/>
            <person name="Chain P."/>
            <person name="Land M."/>
            <person name="Hauser L."/>
            <person name="Chang Y.J."/>
            <person name="Jeffries C.D."/>
            <person name="Chertkov O."/>
            <person name="Brettin T."/>
            <person name="Detter J.C."/>
            <person name="Han C."/>
            <person name="Ali Z."/>
            <person name="Tindall B.J."/>
            <person name="Goker M."/>
            <person name="Bristow J."/>
            <person name="Eisen J.A."/>
            <person name="Markowitz V."/>
            <person name="Hugenholtz P."/>
            <person name="Kyrpides N.C."/>
            <person name="Klenk H.P."/>
        </authorList>
    </citation>
    <scope>NUCLEOTIDE SEQUENCE [LARGE SCALE GENOMIC DNA]</scope>
    <source>
        <strain evidence="6">DSM 44928 / JCM 14897 / NBRC 102108 / NRRL B-24433 / ID139908</strain>
    </source>
</reference>